<comment type="caution">
    <text evidence="3">The sequence shown here is derived from an EMBL/GenBank/DDBJ whole genome shotgun (WGS) entry which is preliminary data.</text>
</comment>
<feature type="compositionally biased region" description="Low complexity" evidence="2">
    <location>
        <begin position="817"/>
        <end position="828"/>
    </location>
</feature>
<evidence type="ECO:0000256" key="1">
    <source>
        <dbReference type="SAM" id="Coils"/>
    </source>
</evidence>
<name>A0A7J6KZB7_PERCH</name>
<feature type="region of interest" description="Disordered" evidence="2">
    <location>
        <begin position="817"/>
        <end position="843"/>
    </location>
</feature>
<keyword evidence="1" id="KW-0175">Coiled coil</keyword>
<feature type="compositionally biased region" description="Basic and acidic residues" evidence="2">
    <location>
        <begin position="1205"/>
        <end position="1228"/>
    </location>
</feature>
<dbReference type="OrthoDB" id="10394132at2759"/>
<sequence>MDEDHGGLSADPGRPSIMRLSEVKFTPAPGSVLSKTEDNVSTHVTFHGTAPPTASACSSSLSGAELPSEGYTAASKSLEQIDLSLGVADKDDKHESTFVFQVDEYKRQKWLKMWASKAAECVKVADFSFCRDLQDSTEIVGKMWHVIDLDSRRSSLTDYNPAITLNLVSGCSGVWDIDFEQLKSSTGVCLSEDMNAFPLQLVSGIHISKLIEMMYSEWKRIAVLPSLSMSRKEVNDTEEAFELLINNYPAVLRNKLSFKSPESVSLRTLPIGEVYNLTVLMETIASSNRSSNVVPKTAVTLLRGLLRVYGSLPPDRKSYEGLVEMFKQITGGQAVPPSSKQYLKALVDTKRCRLDMKVLDEMARCEASISTFDQGNMLCTTFNWEVITSLFRVDWSKSLAASEARSRVRGIVDTLHEFFISEKAFLLHKMIGDSSLLKSNDGTPFVAEALRSHMLSVVAAALAEMKLACLLWMIFKAHPNVHRAILSLPHEAAEGILERLRSKDNDIAVVTSTYGMVFSEGVESDACCRPLFEGINPSEIITPAKAIMAEIYSLKNREAQKQEIIRSQREQAEQEQHLALIAEAERQRKAASDELKRMKLAKMTEDQSKFDLMVQQSIESTLSAFEESEKKCSEYKKQVEADLRSAADDILAKRVFVADCGGGGSSKSYLLGGSRMSLDGARAGTARHGDGSLVGTPVWIQEGLRSLRPLLCSAPPDFIYVDLADDKYLNGSDFGACTIPLAPGDIELFVRELMDSFQLVRETTIILRAPTASPTCGVSSTWQLLGAFSARKEKENNLPSKTSSRLSDDGSTVRSVDSAEASLDASDSIHNTDSNDEKVNDGNTRLHNVTCEEDQTLPSKRICYRTRSFWDMGYPLEISLKDQFLVCWSQKLNALRKRDRQAAEARLIGVPIAQENLFFVRRCSKGGPGRKRQSTSTHDNKGAREMVFSRFYNDNEKKALMIAQKVDPLGAGSSDFTVKTFEDLFGAVGMHSDSKLIVMAPGENNCNSVITAAGRIGCTVILPLRVAKLDEYEALHTALVTGLTEGLRERRFPPLKKLPVRPVTEEINFLLGARRQAILLLRGKPMTREEEREFEVQVLNISEILVPVHHEVKVTLDAWKEDPLEEVNTRLRRLENDTTLQTMTQKAFDNRITAITKNDATWLYLKVGVEEGEEVFRLDGFIHCSTRSDSVVDVICARTGQTKDDAVDRSKATKRKTYSDKTDQEQGARCRTRHSFPPHGWGIFKVSYFMPMKTYDWSKQRSSSNEDEGAVTADDGGLPYDIARGTTTRSGSVVHGKYIECGKLFFYGCTDD</sequence>
<dbReference type="Proteomes" id="UP000591131">
    <property type="component" value="Unassembled WGS sequence"/>
</dbReference>
<feature type="non-terminal residue" evidence="3">
    <location>
        <position position="1"/>
    </location>
</feature>
<protein>
    <submittedName>
        <fullName evidence="3">Uncharacterized protein</fullName>
    </submittedName>
</protein>
<reference evidence="3 4" key="1">
    <citation type="submission" date="2020-04" db="EMBL/GenBank/DDBJ databases">
        <title>Perkinsus chesapeaki whole genome sequence.</title>
        <authorList>
            <person name="Bogema D.R."/>
        </authorList>
    </citation>
    <scope>NUCLEOTIDE SEQUENCE [LARGE SCALE GENOMIC DNA]</scope>
    <source>
        <strain evidence="3">ATCC PRA-425</strain>
    </source>
</reference>
<gene>
    <name evidence="3" type="ORF">FOL47_011379</name>
</gene>
<feature type="region of interest" description="Disordered" evidence="2">
    <location>
        <begin position="1205"/>
        <end position="1232"/>
    </location>
</feature>
<organism evidence="3 4">
    <name type="scientific">Perkinsus chesapeaki</name>
    <name type="common">Clam parasite</name>
    <name type="synonym">Perkinsus andrewsi</name>
    <dbReference type="NCBI Taxonomy" id="330153"/>
    <lineage>
        <taxon>Eukaryota</taxon>
        <taxon>Sar</taxon>
        <taxon>Alveolata</taxon>
        <taxon>Perkinsozoa</taxon>
        <taxon>Perkinsea</taxon>
        <taxon>Perkinsida</taxon>
        <taxon>Perkinsidae</taxon>
        <taxon>Perkinsus</taxon>
    </lineage>
</organism>
<evidence type="ECO:0000256" key="2">
    <source>
        <dbReference type="SAM" id="MobiDB-lite"/>
    </source>
</evidence>
<feature type="region of interest" description="Disordered" evidence="2">
    <location>
        <begin position="1"/>
        <end position="21"/>
    </location>
</feature>
<accession>A0A7J6KZB7</accession>
<proteinExistence type="predicted"/>
<evidence type="ECO:0000313" key="4">
    <source>
        <dbReference type="Proteomes" id="UP000591131"/>
    </source>
</evidence>
<keyword evidence="4" id="KW-1185">Reference proteome</keyword>
<evidence type="ECO:0000313" key="3">
    <source>
        <dbReference type="EMBL" id="KAF4651891.1"/>
    </source>
</evidence>
<feature type="coiled-coil region" evidence="1">
    <location>
        <begin position="555"/>
        <end position="601"/>
    </location>
</feature>
<dbReference type="EMBL" id="JAAPAO010000991">
    <property type="protein sequence ID" value="KAF4651891.1"/>
    <property type="molecule type" value="Genomic_DNA"/>
</dbReference>